<protein>
    <recommendedName>
        <fullName evidence="4">RNA-directed RNA polymerase</fullName>
    </recommendedName>
</protein>
<evidence type="ECO:0000313" key="2">
    <source>
        <dbReference type="EMBL" id="CAK0801338.1"/>
    </source>
</evidence>
<dbReference type="SUPFAM" id="SSF56672">
    <property type="entry name" value="DNA/RNA polymerases"/>
    <property type="match status" value="1"/>
</dbReference>
<gene>
    <name evidence="2" type="ORF">PCOR1329_LOCUS9227</name>
</gene>
<dbReference type="InterPro" id="IPR043502">
    <property type="entry name" value="DNA/RNA_pol_sf"/>
</dbReference>
<name>A0ABN9Q9V3_9DINO</name>
<feature type="region of interest" description="Disordered" evidence="1">
    <location>
        <begin position="1814"/>
        <end position="1845"/>
    </location>
</feature>
<keyword evidence="3" id="KW-1185">Reference proteome</keyword>
<organism evidence="2 3">
    <name type="scientific">Prorocentrum cordatum</name>
    <dbReference type="NCBI Taxonomy" id="2364126"/>
    <lineage>
        <taxon>Eukaryota</taxon>
        <taxon>Sar</taxon>
        <taxon>Alveolata</taxon>
        <taxon>Dinophyceae</taxon>
        <taxon>Prorocentrales</taxon>
        <taxon>Prorocentraceae</taxon>
        <taxon>Prorocentrum</taxon>
    </lineage>
</organism>
<feature type="non-terminal residue" evidence="2">
    <location>
        <position position="1"/>
    </location>
</feature>
<dbReference type="Proteomes" id="UP001189429">
    <property type="component" value="Unassembled WGS sequence"/>
</dbReference>
<evidence type="ECO:0000313" key="3">
    <source>
        <dbReference type="Proteomes" id="UP001189429"/>
    </source>
</evidence>
<accession>A0ABN9Q9V3</accession>
<comment type="caution">
    <text evidence="2">The sequence shown here is derived from an EMBL/GenBank/DDBJ whole genome shotgun (WGS) entry which is preliminary data.</text>
</comment>
<proteinExistence type="predicted"/>
<dbReference type="EMBL" id="CAUYUJ010002558">
    <property type="protein sequence ID" value="CAK0801338.1"/>
    <property type="molecule type" value="Genomic_DNA"/>
</dbReference>
<reference evidence="2" key="1">
    <citation type="submission" date="2023-10" db="EMBL/GenBank/DDBJ databases">
        <authorList>
            <person name="Chen Y."/>
            <person name="Shah S."/>
            <person name="Dougan E. K."/>
            <person name="Thang M."/>
            <person name="Chan C."/>
        </authorList>
    </citation>
    <scope>NUCLEOTIDE SEQUENCE [LARGE SCALE GENOMIC DNA]</scope>
</reference>
<evidence type="ECO:0000256" key="1">
    <source>
        <dbReference type="SAM" id="MobiDB-lite"/>
    </source>
</evidence>
<feature type="region of interest" description="Disordered" evidence="1">
    <location>
        <begin position="397"/>
        <end position="426"/>
    </location>
</feature>
<sequence>ARGRIDLLTAENKKLKEATAALNWLYGQSGAGSFGALSQDLLAARPDIKLSGQEGKVLAPRLLVLPMGWNWSPFFCQSLVGPHVLQAGFDMNRQVADGKVIPDVPLDAAAATYVGGAAAFGSRRAAVMTGAKRVEEALLNDHLLCKGVEALQASQKFTGLTFDQETATISLSPARLWRLRLGLRELADRGSCSGDDLQVLGHFTWAALLRRGLLSIFTMSYKFADWAGPRRRRLWKGAITELRAASALIAFAFYDAKRVVDPRVLVPDASTGEGAEHASGSGGNGVAEKLWDTENFWAAIARGERWRYASEGAAQARALALGPGAEARLAQQRQRGPRRTGSVAGADFLQVDPDFLTSDGWKDLFFGIGLGPEHGDADQVPEGDWAVAHSGPAAACGSYDASSSSDSSADERDGGPSEGSAAPGGALNGLTCLQRYKVQEHAQRVFDSEFDALAKWGGRRDLLRLAMPALDTLVAQYLDYLCRSGCPSAKGSRVLAGEQRRSKTRGRDEGALLLDQVWSREGGQALRQLLARRRPGQPLWSFSRAFARRLRLAAPCQMGRGAASHARAVDRMPQSVLQERMRRGSAQSTLRYKKHVRYLKELEQVPLAIQQWTTRIERRLGPLLLGQERPPAPPFKATVVIAMVCDRLCSSFWWCHGPREWAPATVGLLREAIRGAGAEAARLLLVRGTAAPCLSCSLWPGCPSPEPAKCPEPPGCLDLGVVMAAVRELGGEGCASIMTSRADRMPGRRVLVRFEWDTYSHERVLLLATHFNDRYESWGWPPGLRGGVVSFRTPLTANEVLAKVLDGRDGALRYRARRRLLERLGGRLGEEPTTFLDWRGRELVVEDSVVGRVRRRLTNTGVSSELRLAEASGDELAARPAVGGAADGGAGGAGGEAGALVPASPAAAPDGRGGPALEDGVYVVAEVRAPNGMQLGDPVASGHAENLGGCQAVVLLDHGARVLCERVATDDVEEWRRAAHEAAGRYGVPQKAVRGTAGQVDDLRAEFAAADAGIDKIGGTAAPAPEAEVEGGARTLCVEWTSEGVRFKTRRKDRSYHELTTLVQAPWLAGTYDGLNLGCAAALESVAGRLVTIVEAHGSGPAPGQEFEETGAALALGGLPGEKGGAKGGPEGVAAQAKAKASATAAAAGAGALGAAGAADKAGGTGQYFPVPLVEQLDFDIGAGLPRRGKLRVKRPTNDAIEGLNWMRGARWREAGPSKPRLVTAEKVAGLRRDAQRRAQLAAAGWRRPSSAGPSQRAFPQLLRGHGPYGAETRANLASFAHYRLSIPGDVRLAPRIDQLLPDTARNFMKEHESYVLRSPGEAAMLAEALGPAWPCTDPALRSNRKVYAGLVKRPLRIGLVRLSASKKCDAGVFVVKKKDGVQQRLILDCRASNRQFAFPRGVSLLAGEGLIRGARLGASNVEDCFHGLRFPKDSKLDEYFACPEVWPSDMGLTWWGGERLPCDVALHPLAQTLPMGWAWGLYCAQELSGAQLLQDRGPPLVLRGGEGPGGQEICRCVGNLGAPAVDEDCARQGLTAVTENFGGQGLAVHEAELACQRGVALGVEVDGQLGRARPTAKRFWRARGSIQGLVHRGACSGQELEVLVGHVALVSLIRRGPPSILRATYRFARKPCFTTAPLRDSARQDLLALSGAMVFLEAKWDDEWLSGVYRADASPWGFGAAYSRWPKATVADAGRVPERARFRLAAEAARSHALAAAGLEEQEDGMARARAEPADAEVPRWERGKTFPELPRGHDARAPFVGDNPALTLALGRSRSRVFKLLALIRARASSLPARLEAPALDPTVSLEIVARQDPPPAGAALTVEDGESDSASEEVPDGADRRSELLARKRARRRIARMAEGTVTKLHGQSYPEAASVSEASRVRYRDCARELPAFADQENVALREDDEVDECLVSWMNMRYRLGDGVAGPPPWAVWAAFALEQLRSGQGRAGFGVLLMVDAYLREGSETGACTFPQEEAKRSQVGSADDTVAMNSERIRWADPALAHLASGPASERLFPRGYQQRGRLAQGAGERLGIEAYALVCEECLVDVYLRGPPLPARPML</sequence>
<feature type="compositionally biased region" description="Low complexity" evidence="1">
    <location>
        <begin position="397"/>
        <end position="407"/>
    </location>
</feature>
<feature type="compositionally biased region" description="Acidic residues" evidence="1">
    <location>
        <begin position="1826"/>
        <end position="1839"/>
    </location>
</feature>
<evidence type="ECO:0008006" key="4">
    <source>
        <dbReference type="Google" id="ProtNLM"/>
    </source>
</evidence>